<evidence type="ECO:0000256" key="1">
    <source>
        <dbReference type="SAM" id="MobiDB-lite"/>
    </source>
</evidence>
<accession>A0A4C1U6P1</accession>
<dbReference type="EMBL" id="BGZK01000135">
    <property type="protein sequence ID" value="GBP21991.1"/>
    <property type="molecule type" value="Genomic_DNA"/>
</dbReference>
<protein>
    <submittedName>
        <fullName evidence="2">Uncharacterized protein</fullName>
    </submittedName>
</protein>
<evidence type="ECO:0000313" key="2">
    <source>
        <dbReference type="EMBL" id="GBP21991.1"/>
    </source>
</evidence>
<organism evidence="2 3">
    <name type="scientific">Eumeta variegata</name>
    <name type="common">Bagworm moth</name>
    <name type="synonym">Eumeta japonica</name>
    <dbReference type="NCBI Taxonomy" id="151549"/>
    <lineage>
        <taxon>Eukaryota</taxon>
        <taxon>Metazoa</taxon>
        <taxon>Ecdysozoa</taxon>
        <taxon>Arthropoda</taxon>
        <taxon>Hexapoda</taxon>
        <taxon>Insecta</taxon>
        <taxon>Pterygota</taxon>
        <taxon>Neoptera</taxon>
        <taxon>Endopterygota</taxon>
        <taxon>Lepidoptera</taxon>
        <taxon>Glossata</taxon>
        <taxon>Ditrysia</taxon>
        <taxon>Tineoidea</taxon>
        <taxon>Psychidae</taxon>
        <taxon>Oiketicinae</taxon>
        <taxon>Eumeta</taxon>
    </lineage>
</organism>
<dbReference type="Proteomes" id="UP000299102">
    <property type="component" value="Unassembled WGS sequence"/>
</dbReference>
<name>A0A4C1U6P1_EUMVA</name>
<dbReference type="AlphaFoldDB" id="A0A4C1U6P1"/>
<gene>
    <name evidence="2" type="ORF">EVAR_18632_1</name>
</gene>
<keyword evidence="3" id="KW-1185">Reference proteome</keyword>
<reference evidence="2 3" key="1">
    <citation type="journal article" date="2019" name="Commun. Biol.">
        <title>The bagworm genome reveals a unique fibroin gene that provides high tensile strength.</title>
        <authorList>
            <person name="Kono N."/>
            <person name="Nakamura H."/>
            <person name="Ohtoshi R."/>
            <person name="Tomita M."/>
            <person name="Numata K."/>
            <person name="Arakawa K."/>
        </authorList>
    </citation>
    <scope>NUCLEOTIDE SEQUENCE [LARGE SCALE GENOMIC DNA]</scope>
</reference>
<feature type="region of interest" description="Disordered" evidence="1">
    <location>
        <begin position="40"/>
        <end position="75"/>
    </location>
</feature>
<evidence type="ECO:0000313" key="3">
    <source>
        <dbReference type="Proteomes" id="UP000299102"/>
    </source>
</evidence>
<comment type="caution">
    <text evidence="2">The sequence shown here is derived from an EMBL/GenBank/DDBJ whole genome shotgun (WGS) entry which is preliminary data.</text>
</comment>
<proteinExistence type="predicted"/>
<sequence>MFIGNAIETVRRNVLHEPNVLNVMEMEQGDVRVTTWRPRATRRSAIDRERGARAPARAHPPRLRPDRHPRVLHRI</sequence>